<dbReference type="GO" id="GO:0016020">
    <property type="term" value="C:membrane"/>
    <property type="evidence" value="ECO:0007669"/>
    <property type="project" value="InterPro"/>
</dbReference>
<reference evidence="7" key="2">
    <citation type="submission" date="2020-02" db="EMBL/GenBank/DDBJ databases">
        <authorList>
            <person name="Matsumoto Y."/>
            <person name="Kinjo T."/>
            <person name="Motooka D."/>
            <person name="Nabeya D."/>
            <person name="Jung N."/>
            <person name="Uechi K."/>
            <person name="Horii T."/>
            <person name="Iida T."/>
            <person name="Fujita J."/>
            <person name="Nakamura S."/>
        </authorList>
    </citation>
    <scope>NUCLEOTIDE SEQUENCE</scope>
    <source>
        <strain evidence="7">JCM 18565</strain>
    </source>
</reference>
<keyword evidence="4" id="KW-0564">Palmitate</keyword>
<evidence type="ECO:0000313" key="10">
    <source>
        <dbReference type="Proteomes" id="UP001229081"/>
    </source>
</evidence>
<dbReference type="AlphaFoldDB" id="A0AAJ1W4B0"/>
<dbReference type="EMBL" id="JAUFSA010000001">
    <property type="protein sequence ID" value="MDP7737476.1"/>
    <property type="molecule type" value="Genomic_DNA"/>
</dbReference>
<evidence type="ECO:0000313" key="9">
    <source>
        <dbReference type="Proteomes" id="UP000465240"/>
    </source>
</evidence>
<dbReference type="Proteomes" id="UP000465240">
    <property type="component" value="Unassembled WGS sequence"/>
</dbReference>
<dbReference type="KEGG" id="mpag:C0J29_02680"/>
<keyword evidence="3" id="KW-0472">Membrane</keyword>
<dbReference type="PROSITE" id="PS51257">
    <property type="entry name" value="PROKAR_LIPOPROTEIN"/>
    <property type="match status" value="1"/>
</dbReference>
<keyword evidence="2 6" id="KW-0732">Signal</keyword>
<dbReference type="RefSeq" id="WP_120791452.1">
    <property type="nucleotide sequence ID" value="NZ_BLKX01000001.1"/>
</dbReference>
<accession>A0AAJ1W4B0</accession>
<sequence length="164" mass="17361">MATTIRRRHRLAAAVAGAAALTTSLTGCSHTSFSPTLSGPTVTYTGGAIAETNDAKVVVDGQEHTIDGQIACIALDGGETMIAIGKEPIAVKITLTVNRELPRVRMVILQNLVGYTLFVMDPPQKGEASASKDGKRYIVGGTSWGLNTDSDDVKKPFRIQFTCP</sequence>
<keyword evidence="5 8" id="KW-0449">Lipoprotein</keyword>
<organism evidence="8 10">
    <name type="scientific">Mycobacterium paragordonae</name>
    <dbReference type="NCBI Taxonomy" id="1389713"/>
    <lineage>
        <taxon>Bacteria</taxon>
        <taxon>Bacillati</taxon>
        <taxon>Actinomycetota</taxon>
        <taxon>Actinomycetes</taxon>
        <taxon>Mycobacteriales</taxon>
        <taxon>Mycobacteriaceae</taxon>
        <taxon>Mycobacterium</taxon>
    </lineage>
</organism>
<keyword evidence="9" id="KW-1185">Reference proteome</keyword>
<gene>
    <name evidence="7" type="ORF">MPRG_00220</name>
    <name evidence="8" type="ORF">QXL92_22270</name>
</gene>
<comment type="caution">
    <text evidence="8">The sequence shown here is derived from an EMBL/GenBank/DDBJ whole genome shotgun (WGS) entry which is preliminary data.</text>
</comment>
<evidence type="ECO:0000256" key="1">
    <source>
        <dbReference type="ARBA" id="ARBA00022475"/>
    </source>
</evidence>
<dbReference type="Proteomes" id="UP001229081">
    <property type="component" value="Unassembled WGS sequence"/>
</dbReference>
<evidence type="ECO:0000256" key="5">
    <source>
        <dbReference type="ARBA" id="ARBA00023288"/>
    </source>
</evidence>
<evidence type="ECO:0000256" key="6">
    <source>
        <dbReference type="SAM" id="SignalP"/>
    </source>
</evidence>
<dbReference type="Pfam" id="PF05481">
    <property type="entry name" value="Myco_19_kDa"/>
    <property type="match status" value="1"/>
</dbReference>
<feature type="signal peptide" evidence="6">
    <location>
        <begin position="1"/>
        <end position="27"/>
    </location>
</feature>
<keyword evidence="1" id="KW-1003">Cell membrane</keyword>
<evidence type="ECO:0000313" key="7">
    <source>
        <dbReference type="EMBL" id="GFG76746.1"/>
    </source>
</evidence>
<dbReference type="InterPro" id="IPR008691">
    <property type="entry name" value="LpqH"/>
</dbReference>
<protein>
    <submittedName>
        <fullName evidence="7 8">Lipoprotein LpqH</fullName>
    </submittedName>
</protein>
<proteinExistence type="predicted"/>
<dbReference type="EMBL" id="BLKX01000001">
    <property type="protein sequence ID" value="GFG76746.1"/>
    <property type="molecule type" value="Genomic_DNA"/>
</dbReference>
<evidence type="ECO:0000256" key="4">
    <source>
        <dbReference type="ARBA" id="ARBA00023139"/>
    </source>
</evidence>
<evidence type="ECO:0000313" key="8">
    <source>
        <dbReference type="EMBL" id="MDP7737476.1"/>
    </source>
</evidence>
<reference evidence="8" key="3">
    <citation type="submission" date="2023-06" db="EMBL/GenBank/DDBJ databases">
        <title>Identification of two novel mycobacterium reveal diversities and complexities of Mycobacterium gordonae clade.</title>
        <authorList>
            <person name="Matsumoto Y."/>
            <person name="Nakamura S."/>
            <person name="Motooka D."/>
            <person name="Fukushima K."/>
        </authorList>
    </citation>
    <scope>NUCLEOTIDE SEQUENCE</scope>
    <source>
        <strain evidence="8">TY812</strain>
    </source>
</reference>
<feature type="chain" id="PRO_5042532085" evidence="6">
    <location>
        <begin position="28"/>
        <end position="164"/>
    </location>
</feature>
<evidence type="ECO:0000256" key="3">
    <source>
        <dbReference type="ARBA" id="ARBA00023136"/>
    </source>
</evidence>
<evidence type="ECO:0000256" key="2">
    <source>
        <dbReference type="ARBA" id="ARBA00022729"/>
    </source>
</evidence>
<reference evidence="7 9" key="1">
    <citation type="journal article" date="2019" name="Emerg. Microbes Infect.">
        <title>Comprehensive subspecies identification of 175 nontuberculous mycobacteria species based on 7547 genomic profiles.</title>
        <authorList>
            <person name="Matsumoto Y."/>
            <person name="Kinjo T."/>
            <person name="Motooka D."/>
            <person name="Nabeya D."/>
            <person name="Jung N."/>
            <person name="Uechi K."/>
            <person name="Horii T."/>
            <person name="Iida T."/>
            <person name="Fujita J."/>
            <person name="Nakamura S."/>
        </authorList>
    </citation>
    <scope>NUCLEOTIDE SEQUENCE [LARGE SCALE GENOMIC DNA]</scope>
    <source>
        <strain evidence="7 9">JCM 18565</strain>
    </source>
</reference>
<name>A0AAJ1W4B0_9MYCO</name>